<keyword evidence="2" id="KW-1185">Reference proteome</keyword>
<organism evidence="1 2">
    <name type="scientific">Bradyrhizobium shewense</name>
    <dbReference type="NCBI Taxonomy" id="1761772"/>
    <lineage>
        <taxon>Bacteria</taxon>
        <taxon>Pseudomonadati</taxon>
        <taxon>Pseudomonadota</taxon>
        <taxon>Alphaproteobacteria</taxon>
        <taxon>Hyphomicrobiales</taxon>
        <taxon>Nitrobacteraceae</taxon>
        <taxon>Bradyrhizobium</taxon>
    </lineage>
</organism>
<evidence type="ECO:0000313" key="1">
    <source>
        <dbReference type="EMBL" id="SCB55505.1"/>
    </source>
</evidence>
<protein>
    <submittedName>
        <fullName evidence="1">Chorismate binding enzyme</fullName>
    </submittedName>
</protein>
<dbReference type="Gene3D" id="3.60.120.10">
    <property type="entry name" value="Anthranilate synthase"/>
    <property type="match status" value="1"/>
</dbReference>
<gene>
    <name evidence="1" type="ORF">GA0061098_104316</name>
</gene>
<reference evidence="2" key="1">
    <citation type="submission" date="2016-08" db="EMBL/GenBank/DDBJ databases">
        <authorList>
            <person name="Varghese N."/>
            <person name="Submissions Spin"/>
        </authorList>
    </citation>
    <scope>NUCLEOTIDE SEQUENCE [LARGE SCALE GENOMIC DNA]</scope>
    <source>
        <strain evidence="2">ERR11</strain>
    </source>
</reference>
<dbReference type="Proteomes" id="UP000199184">
    <property type="component" value="Unassembled WGS sequence"/>
</dbReference>
<dbReference type="AlphaFoldDB" id="A0A1C3XTH5"/>
<dbReference type="EMBL" id="FMAI01000043">
    <property type="protein sequence ID" value="SCB55505.1"/>
    <property type="molecule type" value="Genomic_DNA"/>
</dbReference>
<sequence length="44" mass="5040">METICEIEHVARKIYCGLIGFIGFHEFAIRTVTIRDEMAVFHAA</sequence>
<accession>A0A1C3XTH5</accession>
<name>A0A1C3XTH5_9BRAD</name>
<dbReference type="SUPFAM" id="SSF56322">
    <property type="entry name" value="ADC synthase"/>
    <property type="match status" value="1"/>
</dbReference>
<dbReference type="InterPro" id="IPR005801">
    <property type="entry name" value="ADC_synthase"/>
</dbReference>
<proteinExistence type="predicted"/>
<evidence type="ECO:0000313" key="2">
    <source>
        <dbReference type="Proteomes" id="UP000199184"/>
    </source>
</evidence>